<dbReference type="InterPro" id="IPR019564">
    <property type="entry name" value="Sam37/metaxin_N"/>
</dbReference>
<dbReference type="Pfam" id="PF10568">
    <property type="entry name" value="Tom37"/>
    <property type="match status" value="1"/>
</dbReference>
<dbReference type="GO" id="GO:0001401">
    <property type="term" value="C:SAM complex"/>
    <property type="evidence" value="ECO:0007669"/>
    <property type="project" value="InterPro"/>
</dbReference>
<feature type="domain" description="Mitochondrial outer membrane transport complex Sam37/metaxin N-terminal" evidence="1">
    <location>
        <begin position="19"/>
        <end position="125"/>
    </location>
</feature>
<dbReference type="AlphaFoldDB" id="A0AAV5RDW8"/>
<organism evidence="2 3">
    <name type="scientific">Starmerella bacillaris</name>
    <name type="common">Yeast</name>
    <name type="synonym">Candida zemplinina</name>
    <dbReference type="NCBI Taxonomy" id="1247836"/>
    <lineage>
        <taxon>Eukaryota</taxon>
        <taxon>Fungi</taxon>
        <taxon>Dikarya</taxon>
        <taxon>Ascomycota</taxon>
        <taxon>Saccharomycotina</taxon>
        <taxon>Dipodascomycetes</taxon>
        <taxon>Dipodascales</taxon>
        <taxon>Trichomonascaceae</taxon>
        <taxon>Starmerella</taxon>
    </lineage>
</organism>
<keyword evidence="3" id="KW-1185">Reference proteome</keyword>
<accession>A0AAV5RDW8</accession>
<gene>
    <name evidence="2" type="ORF">DASB73_001200</name>
</gene>
<name>A0AAV5RDW8_STABA</name>
<evidence type="ECO:0000313" key="3">
    <source>
        <dbReference type="Proteomes" id="UP001362899"/>
    </source>
</evidence>
<reference evidence="2 3" key="1">
    <citation type="journal article" date="2023" name="Elife">
        <title>Identification of key yeast species and microbe-microbe interactions impacting larval growth of Drosophila in the wild.</title>
        <authorList>
            <person name="Mure A."/>
            <person name="Sugiura Y."/>
            <person name="Maeda R."/>
            <person name="Honda K."/>
            <person name="Sakurai N."/>
            <person name="Takahashi Y."/>
            <person name="Watada M."/>
            <person name="Katoh T."/>
            <person name="Gotoh A."/>
            <person name="Gotoh Y."/>
            <person name="Taniguchi I."/>
            <person name="Nakamura K."/>
            <person name="Hayashi T."/>
            <person name="Katayama T."/>
            <person name="Uemura T."/>
            <person name="Hattori Y."/>
        </authorList>
    </citation>
    <scope>NUCLEOTIDE SEQUENCE [LARGE SCALE GENOMIC DNA]</scope>
    <source>
        <strain evidence="2 3">SB-73</strain>
    </source>
</reference>
<sequence>MELHVWSPVKSAFSLEPTCLASVYLCELHSSETKLIQSSNASFTSDYRLPVLCLPKDEFISSFYDICAYLLPEIDEKDTAFISYLLRISRVAYSQLFIPGNYEVVRSQITQHTAFPLQYTVPLKLKKDAYEFTTNKLKLYLNIANDFLKQWEKPLDEYLADMQTLPPSFIFLGSILIILCLDLPKNETKAFVEEHPDLVKLKDSLQAVRISGKSTESRVSGRTLKYALHSVVT</sequence>
<dbReference type="Proteomes" id="UP001362899">
    <property type="component" value="Unassembled WGS sequence"/>
</dbReference>
<evidence type="ECO:0000259" key="1">
    <source>
        <dbReference type="Pfam" id="PF10568"/>
    </source>
</evidence>
<dbReference type="EMBL" id="BTGC01000001">
    <property type="protein sequence ID" value="GMM49162.1"/>
    <property type="molecule type" value="Genomic_DNA"/>
</dbReference>
<protein>
    <recommendedName>
        <fullName evidence="1">Mitochondrial outer membrane transport complex Sam37/metaxin N-terminal domain-containing protein</fullName>
    </recommendedName>
</protein>
<evidence type="ECO:0000313" key="2">
    <source>
        <dbReference type="EMBL" id="GMM49162.1"/>
    </source>
</evidence>
<proteinExistence type="predicted"/>
<comment type="caution">
    <text evidence="2">The sequence shown here is derived from an EMBL/GenBank/DDBJ whole genome shotgun (WGS) entry which is preliminary data.</text>
</comment>